<dbReference type="AlphaFoldDB" id="A0A3B9GW52"/>
<protein>
    <submittedName>
        <fullName evidence="2">Uncharacterized protein</fullName>
    </submittedName>
</protein>
<proteinExistence type="predicted"/>
<evidence type="ECO:0000313" key="2">
    <source>
        <dbReference type="EMBL" id="HAE26685.1"/>
    </source>
</evidence>
<keyword evidence="1" id="KW-0472">Membrane</keyword>
<organism evidence="2 3">
    <name type="scientific">Hyphomonas adhaerens</name>
    <dbReference type="NCBI Taxonomy" id="81029"/>
    <lineage>
        <taxon>Bacteria</taxon>
        <taxon>Pseudomonadati</taxon>
        <taxon>Pseudomonadota</taxon>
        <taxon>Alphaproteobacteria</taxon>
        <taxon>Hyphomonadales</taxon>
        <taxon>Hyphomonadaceae</taxon>
        <taxon>Hyphomonas</taxon>
    </lineage>
</organism>
<evidence type="ECO:0000313" key="3">
    <source>
        <dbReference type="Proteomes" id="UP000259610"/>
    </source>
</evidence>
<reference evidence="2 3" key="1">
    <citation type="journal article" date="2018" name="Nat. Biotechnol.">
        <title>A standardized bacterial taxonomy based on genome phylogeny substantially revises the tree of life.</title>
        <authorList>
            <person name="Parks D.H."/>
            <person name="Chuvochina M."/>
            <person name="Waite D.W."/>
            <person name="Rinke C."/>
            <person name="Skarshewski A."/>
            <person name="Chaumeil P.A."/>
            <person name="Hugenholtz P."/>
        </authorList>
    </citation>
    <scope>NUCLEOTIDE SEQUENCE [LARGE SCALE GENOMIC DNA]</scope>
    <source>
        <strain evidence="2">UBA8733</strain>
    </source>
</reference>
<dbReference type="Proteomes" id="UP000259610">
    <property type="component" value="Unassembled WGS sequence"/>
</dbReference>
<feature type="transmembrane region" description="Helical" evidence="1">
    <location>
        <begin position="33"/>
        <end position="59"/>
    </location>
</feature>
<keyword evidence="1" id="KW-0812">Transmembrane</keyword>
<dbReference type="EMBL" id="DMAN01000129">
    <property type="protein sequence ID" value="HAE26685.1"/>
    <property type="molecule type" value="Genomic_DNA"/>
</dbReference>
<name>A0A3B9GW52_9PROT</name>
<accession>A0A3B9GW52</accession>
<comment type="caution">
    <text evidence="2">The sequence shown here is derived from an EMBL/GenBank/DDBJ whole genome shotgun (WGS) entry which is preliminary data.</text>
</comment>
<feature type="transmembrane region" description="Helical" evidence="1">
    <location>
        <begin position="80"/>
        <end position="98"/>
    </location>
</feature>
<feature type="transmembrane region" description="Helical" evidence="1">
    <location>
        <begin position="7"/>
        <end position="27"/>
    </location>
</feature>
<feature type="transmembrane region" description="Helical" evidence="1">
    <location>
        <begin position="110"/>
        <end position="133"/>
    </location>
</feature>
<sequence>MMNRIHPIAGFVGFLTILCFWVSTLLVELSGNAAAILAVKTGILWGMIVLVPSLAITGASGFRLAGPVRAGLVRAKQRRMPVIAANGLLILVPCAFVLQRLAAESQFTPMFYTLQALELLAGAVNLTLIGLNIRDGLRMTRRRRAMRVGGGTDGPGAAV</sequence>
<keyword evidence="1" id="KW-1133">Transmembrane helix</keyword>
<gene>
    <name evidence="2" type="ORF">DCG58_05955</name>
</gene>
<evidence type="ECO:0000256" key="1">
    <source>
        <dbReference type="SAM" id="Phobius"/>
    </source>
</evidence>